<dbReference type="GO" id="GO:0044550">
    <property type="term" value="P:secondary metabolite biosynthetic process"/>
    <property type="evidence" value="ECO:0007669"/>
    <property type="project" value="TreeGrafter"/>
</dbReference>
<dbReference type="FunFam" id="3.30.300.30:FF:000010">
    <property type="entry name" value="Enterobactin synthetase component F"/>
    <property type="match status" value="1"/>
</dbReference>
<dbReference type="InterPro" id="IPR029058">
    <property type="entry name" value="AB_hydrolase_fold"/>
</dbReference>
<dbReference type="InterPro" id="IPR036736">
    <property type="entry name" value="ACP-like_sf"/>
</dbReference>
<dbReference type="FunFam" id="1.10.1200.10:FF:000005">
    <property type="entry name" value="Nonribosomal peptide synthetase 1"/>
    <property type="match status" value="1"/>
</dbReference>
<evidence type="ECO:0000256" key="1">
    <source>
        <dbReference type="ARBA" id="ARBA00001957"/>
    </source>
</evidence>
<dbReference type="SUPFAM" id="SSF47336">
    <property type="entry name" value="ACP-like"/>
    <property type="match status" value="1"/>
</dbReference>
<dbReference type="Gene3D" id="2.30.38.10">
    <property type="entry name" value="Luciferase, Domain 3"/>
    <property type="match status" value="1"/>
</dbReference>
<protein>
    <submittedName>
        <fullName evidence="8">Amino acid adenylation domain-containing protein</fullName>
    </submittedName>
</protein>
<dbReference type="InterPro" id="IPR000873">
    <property type="entry name" value="AMP-dep_synth/lig_dom"/>
</dbReference>
<dbReference type="NCBIfam" id="TIGR01733">
    <property type="entry name" value="AA-adenyl-dom"/>
    <property type="match status" value="1"/>
</dbReference>
<dbReference type="Pfam" id="PF00975">
    <property type="entry name" value="Thioesterase"/>
    <property type="match status" value="1"/>
</dbReference>
<dbReference type="PANTHER" id="PTHR45527:SF1">
    <property type="entry name" value="FATTY ACID SYNTHASE"/>
    <property type="match status" value="1"/>
</dbReference>
<comment type="similarity">
    <text evidence="2">Belongs to the ATP-dependent AMP-binding enzyme family.</text>
</comment>
<dbReference type="AlphaFoldDB" id="A0A6N9Q7C0"/>
<comment type="cofactor">
    <cofactor evidence="1">
        <name>pantetheine 4'-phosphate</name>
        <dbReference type="ChEBI" id="CHEBI:47942"/>
    </cofactor>
</comment>
<organism evidence="8 9">
    <name type="scientific">Chengkuizengella marina</name>
    <dbReference type="NCBI Taxonomy" id="2507566"/>
    <lineage>
        <taxon>Bacteria</taxon>
        <taxon>Bacillati</taxon>
        <taxon>Bacillota</taxon>
        <taxon>Bacilli</taxon>
        <taxon>Bacillales</taxon>
        <taxon>Paenibacillaceae</taxon>
        <taxon>Chengkuizengella</taxon>
    </lineage>
</organism>
<dbReference type="Gene3D" id="3.30.559.30">
    <property type="entry name" value="Nonribosomal peptide synthetase, condensation domain"/>
    <property type="match status" value="1"/>
</dbReference>
<dbReference type="InterPro" id="IPR045851">
    <property type="entry name" value="AMP-bd_C_sf"/>
</dbReference>
<evidence type="ECO:0000313" key="8">
    <source>
        <dbReference type="EMBL" id="NBI30601.1"/>
    </source>
</evidence>
<keyword evidence="5" id="KW-0677">Repeat</keyword>
<dbReference type="FunFam" id="3.40.50.980:FF:000001">
    <property type="entry name" value="Non-ribosomal peptide synthetase"/>
    <property type="match status" value="1"/>
</dbReference>
<dbReference type="Pfam" id="PF00501">
    <property type="entry name" value="AMP-binding"/>
    <property type="match status" value="1"/>
</dbReference>
<dbReference type="SUPFAM" id="SSF56801">
    <property type="entry name" value="Acetyl-CoA synthetase-like"/>
    <property type="match status" value="1"/>
</dbReference>
<dbReference type="Gene3D" id="1.10.1200.10">
    <property type="entry name" value="ACP-like"/>
    <property type="match status" value="1"/>
</dbReference>
<dbReference type="Pfam" id="PF00550">
    <property type="entry name" value="PP-binding"/>
    <property type="match status" value="1"/>
</dbReference>
<dbReference type="InterPro" id="IPR001031">
    <property type="entry name" value="Thioesterase"/>
</dbReference>
<evidence type="ECO:0000313" key="9">
    <source>
        <dbReference type="Proteomes" id="UP000448943"/>
    </source>
</evidence>
<dbReference type="CDD" id="cd05930">
    <property type="entry name" value="A_NRPS"/>
    <property type="match status" value="1"/>
</dbReference>
<dbReference type="RefSeq" id="WP_160647413.1">
    <property type="nucleotide sequence ID" value="NZ_SIJB01000033.1"/>
</dbReference>
<dbReference type="PROSITE" id="PS00455">
    <property type="entry name" value="AMP_BINDING"/>
    <property type="match status" value="1"/>
</dbReference>
<reference evidence="8 9" key="1">
    <citation type="submission" date="2019-01" db="EMBL/GenBank/DDBJ databases">
        <title>Chengkuizengella sp. nov., isolated from deep-sea sediment of East Pacific Ocean.</title>
        <authorList>
            <person name="Yang J."/>
            <person name="Lai Q."/>
            <person name="Shao Z."/>
        </authorList>
    </citation>
    <scope>NUCLEOTIDE SEQUENCE [LARGE SCALE GENOMIC DNA]</scope>
    <source>
        <strain evidence="8 9">YPA3-1-1</strain>
    </source>
</reference>
<dbReference type="EMBL" id="SIJB01000033">
    <property type="protein sequence ID" value="NBI30601.1"/>
    <property type="molecule type" value="Genomic_DNA"/>
</dbReference>
<comment type="caution">
    <text evidence="8">The sequence shown here is derived from an EMBL/GenBank/DDBJ whole genome shotgun (WGS) entry which is preliminary data.</text>
</comment>
<gene>
    <name evidence="8" type="ORF">ERL59_16750</name>
</gene>
<evidence type="ECO:0000256" key="5">
    <source>
        <dbReference type="ARBA" id="ARBA00022737"/>
    </source>
</evidence>
<dbReference type="Gene3D" id="3.30.300.30">
    <property type="match status" value="1"/>
</dbReference>
<evidence type="ECO:0000256" key="4">
    <source>
        <dbReference type="ARBA" id="ARBA00022553"/>
    </source>
</evidence>
<dbReference type="GO" id="GO:0031177">
    <property type="term" value="F:phosphopantetheine binding"/>
    <property type="evidence" value="ECO:0007669"/>
    <property type="project" value="TreeGrafter"/>
</dbReference>
<dbReference type="InterPro" id="IPR020845">
    <property type="entry name" value="AMP-binding_CS"/>
</dbReference>
<dbReference type="Gene3D" id="3.40.50.980">
    <property type="match status" value="2"/>
</dbReference>
<dbReference type="Gene3D" id="3.40.50.1820">
    <property type="entry name" value="alpha/beta hydrolase"/>
    <property type="match status" value="1"/>
</dbReference>
<keyword evidence="9" id="KW-1185">Reference proteome</keyword>
<dbReference type="PANTHER" id="PTHR45527">
    <property type="entry name" value="NONRIBOSOMAL PEPTIDE SYNTHETASE"/>
    <property type="match status" value="1"/>
</dbReference>
<dbReference type="Pfam" id="PF13193">
    <property type="entry name" value="AMP-binding_C"/>
    <property type="match status" value="1"/>
</dbReference>
<dbReference type="GO" id="GO:0005737">
    <property type="term" value="C:cytoplasm"/>
    <property type="evidence" value="ECO:0007669"/>
    <property type="project" value="TreeGrafter"/>
</dbReference>
<evidence type="ECO:0000256" key="2">
    <source>
        <dbReference type="ARBA" id="ARBA00006432"/>
    </source>
</evidence>
<dbReference type="PROSITE" id="PS00012">
    <property type="entry name" value="PHOSPHOPANTETHEINE"/>
    <property type="match status" value="1"/>
</dbReference>
<dbReference type="GO" id="GO:0043041">
    <property type="term" value="P:amino acid activation for nonribosomal peptide biosynthetic process"/>
    <property type="evidence" value="ECO:0007669"/>
    <property type="project" value="TreeGrafter"/>
</dbReference>
<dbReference type="Proteomes" id="UP000448943">
    <property type="component" value="Unassembled WGS sequence"/>
</dbReference>
<evidence type="ECO:0000256" key="6">
    <source>
        <dbReference type="ARBA" id="ARBA00023194"/>
    </source>
</evidence>
<evidence type="ECO:0000256" key="3">
    <source>
        <dbReference type="ARBA" id="ARBA00022450"/>
    </source>
</evidence>
<feature type="domain" description="Carrier" evidence="7">
    <location>
        <begin position="557"/>
        <end position="632"/>
    </location>
</feature>
<dbReference type="InterPro" id="IPR006162">
    <property type="entry name" value="Ppantetheine_attach_site"/>
</dbReference>
<keyword evidence="3" id="KW-0596">Phosphopantetheine</keyword>
<dbReference type="InterPro" id="IPR025110">
    <property type="entry name" value="AMP-bd_C"/>
</dbReference>
<proteinExistence type="inferred from homology"/>
<dbReference type="InterPro" id="IPR009081">
    <property type="entry name" value="PP-bd_ACP"/>
</dbReference>
<name>A0A6N9Q7C0_9BACL</name>
<keyword evidence="4" id="KW-0597">Phosphoprotein</keyword>
<feature type="non-terminal residue" evidence="8">
    <location>
        <position position="1"/>
    </location>
</feature>
<dbReference type="SUPFAM" id="SSF53474">
    <property type="entry name" value="alpha/beta-Hydrolases"/>
    <property type="match status" value="1"/>
</dbReference>
<dbReference type="OrthoDB" id="9765680at2"/>
<dbReference type="InterPro" id="IPR010071">
    <property type="entry name" value="AA_adenyl_dom"/>
</dbReference>
<dbReference type="PROSITE" id="PS50075">
    <property type="entry name" value="CARRIER"/>
    <property type="match status" value="1"/>
</dbReference>
<evidence type="ECO:0000259" key="7">
    <source>
        <dbReference type="PROSITE" id="PS50075"/>
    </source>
</evidence>
<dbReference type="GO" id="GO:0017000">
    <property type="term" value="P:antibiotic biosynthetic process"/>
    <property type="evidence" value="ECO:0007669"/>
    <property type="project" value="UniProtKB-KW"/>
</dbReference>
<keyword evidence="6" id="KW-0045">Antibiotic biosynthesis</keyword>
<sequence>ATIARMVQHFQVLLAGIAADPAQHIGELPLLTAEEREEMLVKWNDTEQAFPRDVCVHELFEAQAARTPEAVAVTFEGVSLTYRELNEQATQLAVYLQQRLNVGPDVLVGVYMERSLDLIVSFLGIWKAGGAYVPLDPFNPSQRLLHMVEDSKAKIILTQRHLQGKLTVGEDVVMINMDAESRKKVLEKERGVPLIERKVQSHHLAYVIYTSGSTGRPKGVMVEHRHLSHLVFGHQHTYHITEKDKASHLAGLGFDASVIEVWPYLTIGALVVLVDEQTRLSPEKLRDWMVKEEITIGFAPTPLVELMIMLEWPADTSLRYLMTGGEKLIKTPPTVLSFKLIDHYGPAETTVIASSNEVSSGRANKAPTIGRPISNVRIYILNKHLQPVPIGVPGEICIEGLGVSRGYINQELEDQFIASPFHTGERLYRSGDIGKFAINGEIEYIGRIDDQVKMNGVRIEKGEIETVLHRHDQVKEAVVIVREDDDIGKKLVAYVVVNEPQEHMDHILQHYMAERLPQVMVPSLYVFLDALPINANGKVDRKALPVPKNSSQEDIVWPQDTIEWKLTQVWQEFFQQQNISIRDNFFSLGGHSLLALRLLSKMERVFGVEFPLQSIFNMPTIEQLANVIRKNVSSSWSPLVKMKETGSKNPLFIIHGGGASVVPFMDFANKFDMDHPIYGLQPLGLEKGQESHTSIEEMAVYYLNAMQSVQPEGPYLIAGWSIGGIVAYEITQQLIKQKQKIDVLAVLDSFFLDPASVDMKEIEKKAHAELNEFEYSNIDEDGHLMQRLLDLKLSHIKAQLIYKPEPYRGSIHYFQAEHHDDNMLEKNNKIWSNLTTQQFKYSHVPGDHQSMFNVVTEDGLRAQLQKIIQTLK</sequence>
<accession>A0A6N9Q7C0</accession>